<dbReference type="OMA" id="CGSHEYV"/>
<dbReference type="InterPro" id="IPR001810">
    <property type="entry name" value="F-box_dom"/>
</dbReference>
<dbReference type="PANTHER" id="PTHR31672">
    <property type="entry name" value="BNACNNG10540D PROTEIN"/>
    <property type="match status" value="1"/>
</dbReference>
<reference evidence="2" key="2">
    <citation type="submission" date="2021-01" db="UniProtKB">
        <authorList>
            <consortium name="EnsemblPlants"/>
        </authorList>
    </citation>
    <scope>IDENTIFICATION</scope>
</reference>
<dbReference type="InterPro" id="IPR036047">
    <property type="entry name" value="F-box-like_dom_sf"/>
</dbReference>
<dbReference type="NCBIfam" id="TIGR01640">
    <property type="entry name" value="F_box_assoc_1"/>
    <property type="match status" value="1"/>
</dbReference>
<feature type="domain" description="F-box" evidence="1">
    <location>
        <begin position="6"/>
        <end position="56"/>
    </location>
</feature>
<dbReference type="EMBL" id="LRBV02000007">
    <property type="status" value="NOT_ANNOTATED_CDS"/>
    <property type="molecule type" value="Genomic_DNA"/>
</dbReference>
<keyword evidence="3" id="KW-1185">Reference proteome</keyword>
<reference evidence="2 3" key="1">
    <citation type="journal article" date="2016" name="G3 (Bethesda)">
        <title>First Draft Assembly and Annotation of the Genome of a California Endemic Oak Quercus lobata Nee (Fagaceae).</title>
        <authorList>
            <person name="Sork V.L."/>
            <person name="Fitz-Gibbon S.T."/>
            <person name="Puiu D."/>
            <person name="Crepeau M."/>
            <person name="Gugger P.F."/>
            <person name="Sherman R."/>
            <person name="Stevens K."/>
            <person name="Langley C.H."/>
            <person name="Pellegrini M."/>
            <person name="Salzberg S.L."/>
        </authorList>
    </citation>
    <scope>NUCLEOTIDE SEQUENCE [LARGE SCALE GENOMIC DNA]</scope>
    <source>
        <strain evidence="2 3">cv. SW786</strain>
    </source>
</reference>
<dbReference type="Pfam" id="PF08268">
    <property type="entry name" value="FBA_3"/>
    <property type="match status" value="1"/>
</dbReference>
<organism evidence="2 3">
    <name type="scientific">Quercus lobata</name>
    <name type="common">Valley oak</name>
    <dbReference type="NCBI Taxonomy" id="97700"/>
    <lineage>
        <taxon>Eukaryota</taxon>
        <taxon>Viridiplantae</taxon>
        <taxon>Streptophyta</taxon>
        <taxon>Embryophyta</taxon>
        <taxon>Tracheophyta</taxon>
        <taxon>Spermatophyta</taxon>
        <taxon>Magnoliopsida</taxon>
        <taxon>eudicotyledons</taxon>
        <taxon>Gunneridae</taxon>
        <taxon>Pentapetalae</taxon>
        <taxon>rosids</taxon>
        <taxon>fabids</taxon>
        <taxon>Fagales</taxon>
        <taxon>Fagaceae</taxon>
        <taxon>Quercus</taxon>
    </lineage>
</organism>
<dbReference type="SMART" id="SM00256">
    <property type="entry name" value="FBOX"/>
    <property type="match status" value="1"/>
</dbReference>
<dbReference type="InterPro" id="IPR017451">
    <property type="entry name" value="F-box-assoc_interact_dom"/>
</dbReference>
<protein>
    <recommendedName>
        <fullName evidence="1">F-box domain-containing protein</fullName>
    </recommendedName>
</protein>
<dbReference type="PANTHER" id="PTHR31672:SF13">
    <property type="entry name" value="F-BOX PROTEIN CPR30-LIKE"/>
    <property type="match status" value="1"/>
</dbReference>
<evidence type="ECO:0000259" key="1">
    <source>
        <dbReference type="PROSITE" id="PS50181"/>
    </source>
</evidence>
<dbReference type="PROSITE" id="PS50181">
    <property type="entry name" value="FBOX"/>
    <property type="match status" value="1"/>
</dbReference>
<evidence type="ECO:0000313" key="3">
    <source>
        <dbReference type="Proteomes" id="UP000594261"/>
    </source>
</evidence>
<name>A0A7N2M4H6_QUELO</name>
<dbReference type="InterPro" id="IPR013187">
    <property type="entry name" value="F-box-assoc_dom_typ3"/>
</dbReference>
<dbReference type="Gene3D" id="1.20.1280.50">
    <property type="match status" value="1"/>
</dbReference>
<dbReference type="Proteomes" id="UP000594261">
    <property type="component" value="Chromosome 7"/>
</dbReference>
<sequence length="390" mass="44882">MMATTPTRFDDLPLEIAFEILSRLPVKTLLQFRCVSKCYNSIITSPDFITKHFKHNLEVKSLLSEDNNNDHLLCKPPPDPRDQDFVRTVFCNINSDHTLTEVYRLTIPVFKPTIVGISKGLFCLAFQKPIMPSYYSNNEEIDGSSVSHVFLWNPNIRKLKILPSTDESFEVYGCGFGYHHIQNNDFDFKVLKYGLVFFESQVYFQVYTLSTDSWKQLESFNGSRGPVTCIEKSPCLFFNGALHFIAYSRQHKLILSFDLHEEKFREIMLPQNYSNGLCFKFEQLAVLEGSLALIAFHSPEQKCHIWVMRVYGDVDSWTPNIVELEEVENFFGCTGRGELMIKKSSSPHKLILFDPKSLDEKNIGIGDLTPETYTANLMESLVLLNEPKLY</sequence>
<dbReference type="EnsemblPlants" id="QL07p009676:mrna">
    <property type="protein sequence ID" value="QL07p009676:mrna:CDS:1"/>
    <property type="gene ID" value="QL07p009676"/>
</dbReference>
<evidence type="ECO:0000313" key="2">
    <source>
        <dbReference type="EnsemblPlants" id="QL07p009676:mrna:CDS:1"/>
    </source>
</evidence>
<dbReference type="InParanoid" id="A0A7N2M4H6"/>
<dbReference type="SUPFAM" id="SSF81383">
    <property type="entry name" value="F-box domain"/>
    <property type="match status" value="1"/>
</dbReference>
<dbReference type="CDD" id="cd22157">
    <property type="entry name" value="F-box_AtFBW1-like"/>
    <property type="match status" value="1"/>
</dbReference>
<dbReference type="Gramene" id="QL07p009676:mrna">
    <property type="protein sequence ID" value="QL07p009676:mrna:CDS:1"/>
    <property type="gene ID" value="QL07p009676"/>
</dbReference>
<dbReference type="Pfam" id="PF00646">
    <property type="entry name" value="F-box"/>
    <property type="match status" value="1"/>
</dbReference>
<accession>A0A7N2M4H6</accession>
<dbReference type="AlphaFoldDB" id="A0A7N2M4H6"/>
<proteinExistence type="predicted"/>
<dbReference type="InterPro" id="IPR050796">
    <property type="entry name" value="SCF_F-box_component"/>
</dbReference>